<keyword evidence="4" id="KW-1185">Reference proteome</keyword>
<dbReference type="PANTHER" id="PTHR30273:SF2">
    <property type="entry name" value="PROTEIN FECR"/>
    <property type="match status" value="1"/>
</dbReference>
<gene>
    <name evidence="3" type="ORF">WMO46_07125</name>
</gene>
<sequence length="343" mass="38371">MDKMSIGKDIPWDEIIARLKRTSTPGQEARLEAWLASDSNARIYRELTGLWESISRQAAYEPDVEKGWRELSAWTIGATAKKASEPRLPARRSGKLLRWAVAAAAAVCLVAGGHVLSQLAGGSAAEEELRIQQYSTIRGKSEILLSDGTRIFMRNNTTLTLNTGIGNGERVVRLSGEAFFNVAKDEKRRFVVETGDLTVAVHGTEFNVRTTEVSGKTVVGLIEGSVSLNRAGKEFFMVPGEIADCDSAGRITISQGNVELERCWSKEKLVFREKNLQYISHYLSRWYDIRISVDPAIATEYVYTFTLGNEPVEEVMRIMARLNPIEYRFTEDNCLRISKKRGL</sequence>
<dbReference type="PANTHER" id="PTHR30273">
    <property type="entry name" value="PERIPLASMIC SIGNAL SENSOR AND SIGMA FACTOR ACTIVATOR FECR-RELATED"/>
    <property type="match status" value="1"/>
</dbReference>
<comment type="caution">
    <text evidence="3">The sequence shown here is derived from an EMBL/GenBank/DDBJ whole genome shotgun (WGS) entry which is preliminary data.</text>
</comment>
<dbReference type="Pfam" id="PF04773">
    <property type="entry name" value="FecR"/>
    <property type="match status" value="1"/>
</dbReference>
<evidence type="ECO:0000259" key="2">
    <source>
        <dbReference type="Pfam" id="PF16344"/>
    </source>
</evidence>
<dbReference type="Gene3D" id="3.55.50.30">
    <property type="match status" value="1"/>
</dbReference>
<protein>
    <submittedName>
        <fullName evidence="3">FecR domain-containing protein</fullName>
    </submittedName>
</protein>
<dbReference type="Pfam" id="PF16344">
    <property type="entry name" value="FecR_C"/>
    <property type="match status" value="1"/>
</dbReference>
<proteinExistence type="predicted"/>
<dbReference type="InterPro" id="IPR032508">
    <property type="entry name" value="FecR_C"/>
</dbReference>
<dbReference type="PIRSF" id="PIRSF018266">
    <property type="entry name" value="FecR"/>
    <property type="match status" value="1"/>
</dbReference>
<organism evidence="3 4">
    <name type="scientific">Alistipes intestinihominis</name>
    <dbReference type="NCBI Taxonomy" id="3133172"/>
    <lineage>
        <taxon>Bacteria</taxon>
        <taxon>Pseudomonadati</taxon>
        <taxon>Bacteroidota</taxon>
        <taxon>Bacteroidia</taxon>
        <taxon>Bacteroidales</taxon>
        <taxon>Rikenellaceae</taxon>
        <taxon>Alistipes</taxon>
    </lineage>
</organism>
<dbReference type="EMBL" id="JBBMFL010000006">
    <property type="protein sequence ID" value="MEQ2544718.1"/>
    <property type="molecule type" value="Genomic_DNA"/>
</dbReference>
<reference evidence="3 4" key="1">
    <citation type="submission" date="2024-03" db="EMBL/GenBank/DDBJ databases">
        <title>Human intestinal bacterial collection.</title>
        <authorList>
            <person name="Pauvert C."/>
            <person name="Hitch T.C.A."/>
            <person name="Clavel T."/>
        </authorList>
    </citation>
    <scope>NUCLEOTIDE SEQUENCE [LARGE SCALE GENOMIC DNA]</scope>
    <source>
        <strain evidence="3 4">CLA-KB-H122</strain>
    </source>
</reference>
<feature type="domain" description="FecR protein" evidence="1">
    <location>
        <begin position="136"/>
        <end position="226"/>
    </location>
</feature>
<feature type="domain" description="Protein FecR C-terminal" evidence="2">
    <location>
        <begin position="268"/>
        <end position="333"/>
    </location>
</feature>
<accession>A0ABV1GXQ1</accession>
<name>A0ABV1GXQ1_9BACT</name>
<dbReference type="Proteomes" id="UP001460202">
    <property type="component" value="Unassembled WGS sequence"/>
</dbReference>
<evidence type="ECO:0000313" key="3">
    <source>
        <dbReference type="EMBL" id="MEQ2544718.1"/>
    </source>
</evidence>
<dbReference type="InterPro" id="IPR006860">
    <property type="entry name" value="FecR"/>
</dbReference>
<dbReference type="InterPro" id="IPR012373">
    <property type="entry name" value="Ferrdict_sens_TM"/>
</dbReference>
<evidence type="ECO:0000259" key="1">
    <source>
        <dbReference type="Pfam" id="PF04773"/>
    </source>
</evidence>
<dbReference type="RefSeq" id="WP_349094074.1">
    <property type="nucleotide sequence ID" value="NZ_JBBMFL010000006.1"/>
</dbReference>
<evidence type="ECO:0000313" key="4">
    <source>
        <dbReference type="Proteomes" id="UP001460202"/>
    </source>
</evidence>
<dbReference type="Gene3D" id="2.60.120.1440">
    <property type="match status" value="1"/>
</dbReference>